<dbReference type="Gene3D" id="3.90.1150.10">
    <property type="entry name" value="Aspartate Aminotransferase, domain 1"/>
    <property type="match status" value="1"/>
</dbReference>
<dbReference type="InterPro" id="IPR004838">
    <property type="entry name" value="NHTrfase_class1_PyrdxlP-BS"/>
</dbReference>
<evidence type="ECO:0000256" key="6">
    <source>
        <dbReference type="ARBA" id="ARBA00022898"/>
    </source>
</evidence>
<protein>
    <recommendedName>
        <fullName evidence="7">Aminotransferase</fullName>
        <ecNumber evidence="7">2.6.1.-</ecNumber>
    </recommendedName>
</protein>
<dbReference type="GO" id="GO:0004838">
    <property type="term" value="F:L-tyrosine-2-oxoglutarate transaminase activity"/>
    <property type="evidence" value="ECO:0007669"/>
    <property type="project" value="TreeGrafter"/>
</dbReference>
<dbReference type="PANTHER" id="PTHR11879:SF37">
    <property type="entry name" value="AROMATIC-AMINO-ACID AMINOTRANSFERASE"/>
    <property type="match status" value="1"/>
</dbReference>
<keyword evidence="5 7" id="KW-0808">Transferase</keyword>
<dbReference type="InterPro" id="IPR004839">
    <property type="entry name" value="Aminotransferase_I/II_large"/>
</dbReference>
<feature type="domain" description="Aminotransferase class I/classII large" evidence="8">
    <location>
        <begin position="1"/>
        <end position="212"/>
    </location>
</feature>
<evidence type="ECO:0000313" key="9">
    <source>
        <dbReference type="EMBL" id="RMN82837.1"/>
    </source>
</evidence>
<dbReference type="AlphaFoldDB" id="A0AB37QB13"/>
<dbReference type="InterPro" id="IPR015421">
    <property type="entry name" value="PyrdxlP-dep_Trfase_major"/>
</dbReference>
<evidence type="ECO:0000256" key="7">
    <source>
        <dbReference type="RuleBase" id="RU000481"/>
    </source>
</evidence>
<proteinExistence type="inferred from homology"/>
<comment type="caution">
    <text evidence="9">The sequence shown here is derived from an EMBL/GenBank/DDBJ whole genome shotgun (WGS) entry which is preliminary data.</text>
</comment>
<dbReference type="GO" id="GO:0042802">
    <property type="term" value="F:identical protein binding"/>
    <property type="evidence" value="ECO:0007669"/>
    <property type="project" value="TreeGrafter"/>
</dbReference>
<dbReference type="InterPro" id="IPR000796">
    <property type="entry name" value="Asp_trans"/>
</dbReference>
<dbReference type="InterPro" id="IPR015424">
    <property type="entry name" value="PyrdxlP-dep_Trfase"/>
</dbReference>
<keyword evidence="6" id="KW-0663">Pyridoxal phosphate</keyword>
<reference evidence="9 10" key="1">
    <citation type="submission" date="2018-08" db="EMBL/GenBank/DDBJ databases">
        <title>Recombination of ecologically and evolutionarily significant loci maintains genetic cohesion in the Pseudomonas syringae species complex.</title>
        <authorList>
            <person name="Dillon M."/>
            <person name="Thakur S."/>
            <person name="Almeida R.N.D."/>
            <person name="Weir B.S."/>
            <person name="Guttman D.S."/>
        </authorList>
    </citation>
    <scope>NUCLEOTIDE SEQUENCE [LARGE SCALE GENOMIC DNA]</scope>
    <source>
        <strain evidence="9 10">ICMP 15201</strain>
    </source>
</reference>
<gene>
    <name evidence="9" type="ORF">ALQ53_01819</name>
</gene>
<dbReference type="PRINTS" id="PR00799">
    <property type="entry name" value="TRANSAMINASE"/>
</dbReference>
<dbReference type="GO" id="GO:0005829">
    <property type="term" value="C:cytosol"/>
    <property type="evidence" value="ECO:0007669"/>
    <property type="project" value="TreeGrafter"/>
</dbReference>
<name>A0AB37QB13_PSECA</name>
<dbReference type="EMBL" id="RBPH01000093">
    <property type="protein sequence ID" value="RMN82837.1"/>
    <property type="molecule type" value="Genomic_DNA"/>
</dbReference>
<dbReference type="Proteomes" id="UP000269335">
    <property type="component" value="Unassembled WGS sequence"/>
</dbReference>
<evidence type="ECO:0000256" key="5">
    <source>
        <dbReference type="ARBA" id="ARBA00022679"/>
    </source>
</evidence>
<evidence type="ECO:0000256" key="2">
    <source>
        <dbReference type="ARBA" id="ARBA00007441"/>
    </source>
</evidence>
<comment type="subunit">
    <text evidence="3">Homodimer.</text>
</comment>
<dbReference type="GO" id="GO:0030170">
    <property type="term" value="F:pyridoxal phosphate binding"/>
    <property type="evidence" value="ECO:0007669"/>
    <property type="project" value="InterPro"/>
</dbReference>
<accession>A0AB37QB13</accession>
<dbReference type="SUPFAM" id="SSF53383">
    <property type="entry name" value="PLP-dependent transferases"/>
    <property type="match status" value="1"/>
</dbReference>
<dbReference type="Pfam" id="PF00155">
    <property type="entry name" value="Aminotran_1_2"/>
    <property type="match status" value="1"/>
</dbReference>
<keyword evidence="4 7" id="KW-0032">Aminotransferase</keyword>
<evidence type="ECO:0000256" key="4">
    <source>
        <dbReference type="ARBA" id="ARBA00022576"/>
    </source>
</evidence>
<dbReference type="RefSeq" id="WP_122330957.1">
    <property type="nucleotide sequence ID" value="NZ_RBPH01000093.1"/>
</dbReference>
<evidence type="ECO:0000256" key="1">
    <source>
        <dbReference type="ARBA" id="ARBA00001933"/>
    </source>
</evidence>
<evidence type="ECO:0000313" key="10">
    <source>
        <dbReference type="Proteomes" id="UP000269335"/>
    </source>
</evidence>
<sequence>CHNPTGVDLSLDDWKKVLEVVKAKGHVPFLDMAYQGFGQGIQEDALAVRLFAESGLTFFASSSFSKSLSLYGERVGALSIITESKEETARVLSQVKRVIRTNYSNPPTHGAIISAAVLNDPALRAMWEEELGEMRVRIQGMRKAMVERLADNPAGQDFSFVGRQCGMFSYSGLTAAQAQRLRSEFGIYALDTGRICVAALNQKNIDVVCDAIKKVL</sequence>
<dbReference type="PROSITE" id="PS00105">
    <property type="entry name" value="AA_TRANSFER_CLASS_1"/>
    <property type="match status" value="1"/>
</dbReference>
<organism evidence="9 10">
    <name type="scientific">Pseudomonas cannabina</name>
    <dbReference type="NCBI Taxonomy" id="86840"/>
    <lineage>
        <taxon>Bacteria</taxon>
        <taxon>Pseudomonadati</taxon>
        <taxon>Pseudomonadota</taxon>
        <taxon>Gammaproteobacteria</taxon>
        <taxon>Pseudomonadales</taxon>
        <taxon>Pseudomonadaceae</taxon>
        <taxon>Pseudomonas</taxon>
    </lineage>
</organism>
<evidence type="ECO:0000259" key="8">
    <source>
        <dbReference type="Pfam" id="PF00155"/>
    </source>
</evidence>
<dbReference type="EC" id="2.6.1.-" evidence="7"/>
<dbReference type="Gene3D" id="3.40.640.10">
    <property type="entry name" value="Type I PLP-dependent aspartate aminotransferase-like (Major domain)"/>
    <property type="match status" value="1"/>
</dbReference>
<feature type="non-terminal residue" evidence="9">
    <location>
        <position position="1"/>
    </location>
</feature>
<dbReference type="GO" id="GO:0033585">
    <property type="term" value="P:L-phenylalanine biosynthetic process from chorismate via phenylpyruvate"/>
    <property type="evidence" value="ECO:0007669"/>
    <property type="project" value="TreeGrafter"/>
</dbReference>
<comment type="cofactor">
    <cofactor evidence="1 7">
        <name>pyridoxal 5'-phosphate</name>
        <dbReference type="ChEBI" id="CHEBI:597326"/>
    </cofactor>
</comment>
<comment type="similarity">
    <text evidence="2 7">Belongs to the class-I pyridoxal-phosphate-dependent aminotransferase family.</text>
</comment>
<dbReference type="InterPro" id="IPR015422">
    <property type="entry name" value="PyrdxlP-dep_Trfase_small"/>
</dbReference>
<dbReference type="PANTHER" id="PTHR11879">
    <property type="entry name" value="ASPARTATE AMINOTRANSFERASE"/>
    <property type="match status" value="1"/>
</dbReference>
<evidence type="ECO:0000256" key="3">
    <source>
        <dbReference type="ARBA" id="ARBA00011738"/>
    </source>
</evidence>